<dbReference type="Proteomes" id="UP000001052">
    <property type="component" value="Chromosome"/>
</dbReference>
<evidence type="ECO:0000313" key="10">
    <source>
        <dbReference type="EMBL" id="ACV68683.1"/>
    </source>
</evidence>
<accession>C8X2N6</accession>
<dbReference type="SMART" id="SM00481">
    <property type="entry name" value="POLIIIAc"/>
    <property type="match status" value="1"/>
</dbReference>
<sequence>MTDFTHLHCHTEYSLLDGAIRIGDLCQQAVDFGFSSVAISDHGNLFGALDFYLTAKKFGVKPIIGCEVYVAPGDRRTKHTDKDIRSGYHLVLLAQNLTGYYNLVRLVSRGWLEGFHYKPRVDKELLSQWNEGLIALSACLKGEVPYGLRHEGMSRGKALAEEYSALFPGRFYLELQANGIPEQVTLNEQLLELAETTKLPLVATNDCHYLSYNDVEAHDILLCIQTNAQYYAKDRMRFDTQELYYRPPEEMEQAFAHCPQALENVGAIARNCNVELDLGQNYFPVYDVPQGRTLEEEFIRLVREGLRTRLAKLPYTVDEEVYWQRLDTELDVICAKGFPAYFLIVQDFINWAKEQGIPVGPGRGSAAGSLVAYCLGITNLDPLRYNLLFERFLNVERASMPDIDVDFCYNRREEVIRYVTAKYGKESVAQITTFGTMKAKAVVRDVGRALGLSFAETDKIAKLVPDDLKMTIDKALEQEPDLAALAENDETVAKLIDVSRRLEGLARHASTHAAGIVISDSHPLEDHLPLYLGKKGEVVTQFDMKKVEKVGLIKFDFLGLKTLTVIADTLHLAQQAGKSVPDIDTLPLEDEATFALLCRTETDGVFQLESSGMRNVIKDLQPTSFEDIIALLALYRPGPLESGMVTDFIRRKHGEIPVEYPHPLLEPILEATYGVILYQEQVMRIASDMANYSLGDGDILRRAMGKKDPSVMAEQRTKFVNGAKENEIDEATATYIFDLMEKFAGYGFNKSHSAAYALVSYQTAYLKAHYPVEFMAALITSEVSNTDKVIAHINACREMGIEVLPPDVNHSERHFTVENEKLRFGLSGVKNVGGGAIEALVAERRRNGPYASLLDFCKRVGSRKVTKRVLESLIKSGAMDSLGCSRASLLAALDKVVSTAQRQSRDKSRGQLSLMAMMGEEDSCVLSGIGMDIEEAQVEEWDDEKRLQYEKEALGFFLSGHPLLRFREELKRQRLLSLQDCGELGGDTEVRTAVLVTGVKEHVTKKGGRMAFCQIEDLTGTGEMTMFPETYAKVRNGLDLEQPLVVTAKISSYEGGGNGDEGAKQIKLLAQEVGLLNDQVGRGDEPVRVDIEAAALQGQSAQELKQIIGRYPGRAPVHLGVCLERADCVLQLGPNYRVAASPDFWREIRRWQSAHRPAS</sequence>
<evidence type="ECO:0000313" key="11">
    <source>
        <dbReference type="Proteomes" id="UP000001052"/>
    </source>
</evidence>
<gene>
    <name evidence="10" type="ordered locus">Dret_1396</name>
</gene>
<dbReference type="AlphaFoldDB" id="C8X2N6"/>
<dbReference type="NCBIfam" id="NF004226">
    <property type="entry name" value="PRK05673.1"/>
    <property type="match status" value="1"/>
</dbReference>
<dbReference type="Pfam" id="PF17657">
    <property type="entry name" value="DNA_pol3_finger"/>
    <property type="match status" value="1"/>
</dbReference>
<dbReference type="Pfam" id="PF01336">
    <property type="entry name" value="tRNA_anti-codon"/>
    <property type="match status" value="1"/>
</dbReference>
<reference evidence="11" key="1">
    <citation type="submission" date="2009-09" db="EMBL/GenBank/DDBJ databases">
        <title>The complete chromosome of Desulfohalobium retbaense DSM 5692.</title>
        <authorList>
            <consortium name="US DOE Joint Genome Institute (JGI-PGF)"/>
            <person name="Lucas S."/>
            <person name="Copeland A."/>
            <person name="Lapidus A."/>
            <person name="Glavina del Rio T."/>
            <person name="Dalin E."/>
            <person name="Tice H."/>
            <person name="Bruce D."/>
            <person name="Goodwin L."/>
            <person name="Pitluck S."/>
            <person name="Kyrpides N."/>
            <person name="Mavromatis K."/>
            <person name="Ivanova N."/>
            <person name="Mikhailova N."/>
            <person name="Munk A.C."/>
            <person name="Brettin T."/>
            <person name="Detter J.C."/>
            <person name="Han C."/>
            <person name="Tapia R."/>
            <person name="Larimer F."/>
            <person name="Land M."/>
            <person name="Hauser L."/>
            <person name="Markowitz V."/>
            <person name="Cheng J.-F."/>
            <person name="Hugenholtz P."/>
            <person name="Woyke T."/>
            <person name="Wu D."/>
            <person name="Spring S."/>
            <person name="Klenk H.-P."/>
            <person name="Eisen J.A."/>
        </authorList>
    </citation>
    <scope>NUCLEOTIDE SEQUENCE [LARGE SCALE GENOMIC DNA]</scope>
    <source>
        <strain evidence="11">DSM 5692</strain>
    </source>
</reference>
<dbReference type="GO" id="GO:0003676">
    <property type="term" value="F:nucleic acid binding"/>
    <property type="evidence" value="ECO:0007669"/>
    <property type="project" value="InterPro"/>
</dbReference>
<keyword evidence="5" id="KW-0548">Nucleotidyltransferase</keyword>
<evidence type="ECO:0000256" key="8">
    <source>
        <dbReference type="ARBA" id="ARBA00049244"/>
    </source>
</evidence>
<protein>
    <recommendedName>
        <fullName evidence="3">DNA polymerase III subunit alpha</fullName>
        <ecNumber evidence="2">2.7.7.7</ecNumber>
    </recommendedName>
</protein>
<dbReference type="PANTHER" id="PTHR32294">
    <property type="entry name" value="DNA POLYMERASE III SUBUNIT ALPHA"/>
    <property type="match status" value="1"/>
</dbReference>
<dbReference type="GO" id="GO:0005737">
    <property type="term" value="C:cytoplasm"/>
    <property type="evidence" value="ECO:0007669"/>
    <property type="project" value="UniProtKB-SubCell"/>
</dbReference>
<dbReference type="Pfam" id="PF14579">
    <property type="entry name" value="HHH_6"/>
    <property type="match status" value="1"/>
</dbReference>
<evidence type="ECO:0000259" key="9">
    <source>
        <dbReference type="SMART" id="SM00481"/>
    </source>
</evidence>
<organism evidence="10 11">
    <name type="scientific">Desulfohalobium retbaense (strain ATCC 49708 / DSM 5692 / JCM 16813 / HR100)</name>
    <dbReference type="NCBI Taxonomy" id="485915"/>
    <lineage>
        <taxon>Bacteria</taxon>
        <taxon>Pseudomonadati</taxon>
        <taxon>Thermodesulfobacteriota</taxon>
        <taxon>Desulfovibrionia</taxon>
        <taxon>Desulfovibrionales</taxon>
        <taxon>Desulfohalobiaceae</taxon>
        <taxon>Desulfohalobium</taxon>
    </lineage>
</organism>
<evidence type="ECO:0000256" key="4">
    <source>
        <dbReference type="ARBA" id="ARBA00022679"/>
    </source>
</evidence>
<keyword evidence="7" id="KW-0239">DNA-directed DNA polymerase</keyword>
<dbReference type="InterPro" id="IPR003141">
    <property type="entry name" value="Pol/His_phosphatase_N"/>
</dbReference>
<dbReference type="GO" id="GO:0008408">
    <property type="term" value="F:3'-5' exonuclease activity"/>
    <property type="evidence" value="ECO:0007669"/>
    <property type="project" value="InterPro"/>
</dbReference>
<evidence type="ECO:0000256" key="6">
    <source>
        <dbReference type="ARBA" id="ARBA00022705"/>
    </source>
</evidence>
<keyword evidence="6" id="KW-0235">DNA replication</keyword>
<dbReference type="NCBIfam" id="TIGR00594">
    <property type="entry name" value="polc"/>
    <property type="match status" value="1"/>
</dbReference>
<evidence type="ECO:0000256" key="3">
    <source>
        <dbReference type="ARBA" id="ARBA00019114"/>
    </source>
</evidence>
<dbReference type="STRING" id="485915.Dret_1396"/>
<dbReference type="EC" id="2.7.7.7" evidence="2"/>
<comment type="catalytic activity">
    <reaction evidence="8">
        <text>DNA(n) + a 2'-deoxyribonucleoside 5'-triphosphate = DNA(n+1) + diphosphate</text>
        <dbReference type="Rhea" id="RHEA:22508"/>
        <dbReference type="Rhea" id="RHEA-COMP:17339"/>
        <dbReference type="Rhea" id="RHEA-COMP:17340"/>
        <dbReference type="ChEBI" id="CHEBI:33019"/>
        <dbReference type="ChEBI" id="CHEBI:61560"/>
        <dbReference type="ChEBI" id="CHEBI:173112"/>
        <dbReference type="EC" id="2.7.7.7"/>
    </reaction>
</comment>
<dbReference type="Pfam" id="PF07733">
    <property type="entry name" value="DNA_pol3_alpha"/>
    <property type="match status" value="1"/>
</dbReference>
<dbReference type="InterPro" id="IPR004365">
    <property type="entry name" value="NA-bd_OB_tRNA"/>
</dbReference>
<dbReference type="Pfam" id="PF02811">
    <property type="entry name" value="PHP"/>
    <property type="match status" value="1"/>
</dbReference>
<keyword evidence="4" id="KW-0808">Transferase</keyword>
<dbReference type="PANTHER" id="PTHR32294:SF0">
    <property type="entry name" value="DNA POLYMERASE III SUBUNIT ALPHA"/>
    <property type="match status" value="1"/>
</dbReference>
<proteinExistence type="predicted"/>
<reference evidence="10 11" key="2">
    <citation type="journal article" date="2010" name="Stand. Genomic Sci.">
        <title>Complete genome sequence of Desulfohalobium retbaense type strain (HR(100)).</title>
        <authorList>
            <person name="Spring S."/>
            <person name="Nolan M."/>
            <person name="Lapidus A."/>
            <person name="Glavina Del Rio T."/>
            <person name="Copeland A."/>
            <person name="Tice H."/>
            <person name="Cheng J.F."/>
            <person name="Lucas S."/>
            <person name="Land M."/>
            <person name="Chen F."/>
            <person name="Bruce D."/>
            <person name="Goodwin L."/>
            <person name="Pitluck S."/>
            <person name="Ivanova N."/>
            <person name="Mavromatis K."/>
            <person name="Mikhailova N."/>
            <person name="Pati A."/>
            <person name="Chen A."/>
            <person name="Palaniappan K."/>
            <person name="Hauser L."/>
            <person name="Chang Y.J."/>
            <person name="Jeffries C.D."/>
            <person name="Munk C."/>
            <person name="Kiss H."/>
            <person name="Chain P."/>
            <person name="Han C."/>
            <person name="Brettin T."/>
            <person name="Detter J.C."/>
            <person name="Schuler E."/>
            <person name="Goker M."/>
            <person name="Rohde M."/>
            <person name="Bristow J."/>
            <person name="Eisen J.A."/>
            <person name="Markowitz V."/>
            <person name="Hugenholtz P."/>
            <person name="Kyrpides N.C."/>
            <person name="Klenk H.P."/>
        </authorList>
    </citation>
    <scope>NUCLEOTIDE SEQUENCE [LARGE SCALE GENOMIC DNA]</scope>
    <source>
        <strain evidence="10 11">DSM 5692</strain>
    </source>
</reference>
<feature type="domain" description="Polymerase/histidinol phosphatase N-terminal" evidence="9">
    <location>
        <begin position="5"/>
        <end position="72"/>
    </location>
</feature>
<dbReference type="InterPro" id="IPR016195">
    <property type="entry name" value="Pol/histidinol_Pase-like"/>
</dbReference>
<dbReference type="InterPro" id="IPR004013">
    <property type="entry name" value="PHP_dom"/>
</dbReference>
<evidence type="ECO:0000256" key="7">
    <source>
        <dbReference type="ARBA" id="ARBA00022932"/>
    </source>
</evidence>
<comment type="subcellular location">
    <subcellularLocation>
        <location evidence="1">Cytoplasm</location>
    </subcellularLocation>
</comment>
<dbReference type="CDD" id="cd04485">
    <property type="entry name" value="DnaE_OBF"/>
    <property type="match status" value="1"/>
</dbReference>
<dbReference type="NCBIfam" id="NF005298">
    <property type="entry name" value="PRK06826.1"/>
    <property type="match status" value="1"/>
</dbReference>
<dbReference type="eggNOG" id="COG0587">
    <property type="taxonomic scope" value="Bacteria"/>
</dbReference>
<dbReference type="EMBL" id="CP001734">
    <property type="protein sequence ID" value="ACV68683.1"/>
    <property type="molecule type" value="Genomic_DNA"/>
</dbReference>
<dbReference type="RefSeq" id="WP_015751830.1">
    <property type="nucleotide sequence ID" value="NC_013223.1"/>
</dbReference>
<dbReference type="InterPro" id="IPR040982">
    <property type="entry name" value="DNA_pol3_finger"/>
</dbReference>
<dbReference type="KEGG" id="drt:Dret_1396"/>
<dbReference type="Gene3D" id="1.10.10.1600">
    <property type="entry name" value="Bacterial DNA polymerase III alpha subunit, thumb domain"/>
    <property type="match status" value="1"/>
</dbReference>
<dbReference type="HOGENOM" id="CLU_001600_0_0_7"/>
<dbReference type="CDD" id="cd12113">
    <property type="entry name" value="PHP_PolIIIA_DnaE3"/>
    <property type="match status" value="1"/>
</dbReference>
<dbReference type="GO" id="GO:0006260">
    <property type="term" value="P:DNA replication"/>
    <property type="evidence" value="ECO:0007669"/>
    <property type="project" value="UniProtKB-KW"/>
</dbReference>
<evidence type="ECO:0000256" key="1">
    <source>
        <dbReference type="ARBA" id="ARBA00004496"/>
    </source>
</evidence>
<name>C8X2N6_DESRD</name>
<dbReference type="OrthoDB" id="9803237at2"/>
<dbReference type="InterPro" id="IPR011708">
    <property type="entry name" value="DNA_pol3_alpha_NTPase_dom"/>
</dbReference>
<evidence type="ECO:0000256" key="5">
    <source>
        <dbReference type="ARBA" id="ARBA00022695"/>
    </source>
</evidence>
<dbReference type="Gene3D" id="3.20.20.140">
    <property type="entry name" value="Metal-dependent hydrolases"/>
    <property type="match status" value="1"/>
</dbReference>
<keyword evidence="11" id="KW-1185">Reference proteome</keyword>
<evidence type="ECO:0000256" key="2">
    <source>
        <dbReference type="ARBA" id="ARBA00012417"/>
    </source>
</evidence>
<dbReference type="Gene3D" id="1.10.150.870">
    <property type="match status" value="1"/>
</dbReference>
<dbReference type="InterPro" id="IPR041931">
    <property type="entry name" value="DNA_pol3_alpha_thumb_dom"/>
</dbReference>
<dbReference type="GO" id="GO:0003887">
    <property type="term" value="F:DNA-directed DNA polymerase activity"/>
    <property type="evidence" value="ECO:0007669"/>
    <property type="project" value="UniProtKB-KW"/>
</dbReference>
<dbReference type="SUPFAM" id="SSF89550">
    <property type="entry name" value="PHP domain-like"/>
    <property type="match status" value="1"/>
</dbReference>
<dbReference type="InterPro" id="IPR004805">
    <property type="entry name" value="DnaE2/DnaE/PolC"/>
</dbReference>
<dbReference type="InterPro" id="IPR029460">
    <property type="entry name" value="DNAPol_HHH"/>
</dbReference>